<dbReference type="OrthoDB" id="2604834at2"/>
<organism evidence="1 2">
    <name type="scientific">Paenibacillus herberti</name>
    <dbReference type="NCBI Taxonomy" id="1619309"/>
    <lineage>
        <taxon>Bacteria</taxon>
        <taxon>Bacillati</taxon>
        <taxon>Bacillota</taxon>
        <taxon>Bacilli</taxon>
        <taxon>Bacillales</taxon>
        <taxon>Paenibacillaceae</taxon>
        <taxon>Paenibacillus</taxon>
    </lineage>
</organism>
<dbReference type="RefSeq" id="WP_089523362.1">
    <property type="nucleotide sequence ID" value="NZ_NMUQ01000001.1"/>
</dbReference>
<dbReference type="AlphaFoldDB" id="A0A229P2D8"/>
<gene>
    <name evidence="1" type="ORF">CGZ75_06205</name>
</gene>
<evidence type="ECO:0000313" key="1">
    <source>
        <dbReference type="EMBL" id="OXM16278.1"/>
    </source>
</evidence>
<accession>A0A229P2D8</accession>
<keyword evidence="2" id="KW-1185">Reference proteome</keyword>
<protein>
    <recommendedName>
        <fullName evidence="3">Exosporium protein C</fullName>
    </recommendedName>
</protein>
<reference evidence="1 2" key="1">
    <citation type="submission" date="2017-07" db="EMBL/GenBank/DDBJ databases">
        <title>Paenibacillus herberti R33 genome sequencing and assembly.</title>
        <authorList>
            <person name="Su W."/>
        </authorList>
    </citation>
    <scope>NUCLEOTIDE SEQUENCE [LARGE SCALE GENOMIC DNA]</scope>
    <source>
        <strain evidence="1 2">R33</strain>
    </source>
</reference>
<evidence type="ECO:0000313" key="2">
    <source>
        <dbReference type="Proteomes" id="UP000215145"/>
    </source>
</evidence>
<comment type="caution">
    <text evidence="1">The sequence shown here is derived from an EMBL/GenBank/DDBJ whole genome shotgun (WGS) entry which is preliminary data.</text>
</comment>
<proteinExistence type="predicted"/>
<sequence length="153" mass="15889">MAIRFLDERLSTLQTDSNGTDLITSTPLLIGDIGLQVVAAQLVPEHINSVIVSLVGMVGVVAIEGININITISIERNGADTFGSGTVIFQQVFNSQGISAYGAFPIVAGDFPPAEAVLAGQIRYTMFVSVSNTTQTLAGPVTFNGIASTGTTT</sequence>
<evidence type="ECO:0008006" key="3">
    <source>
        <dbReference type="Google" id="ProtNLM"/>
    </source>
</evidence>
<dbReference type="Proteomes" id="UP000215145">
    <property type="component" value="Unassembled WGS sequence"/>
</dbReference>
<name>A0A229P2D8_9BACL</name>
<dbReference type="EMBL" id="NMUQ01000001">
    <property type="protein sequence ID" value="OXM16278.1"/>
    <property type="molecule type" value="Genomic_DNA"/>
</dbReference>